<dbReference type="SUPFAM" id="SSF142338">
    <property type="entry name" value="CofD-like"/>
    <property type="match status" value="1"/>
</dbReference>
<evidence type="ECO:0000256" key="1">
    <source>
        <dbReference type="ARBA" id="ARBA00022490"/>
    </source>
</evidence>
<comment type="similarity">
    <text evidence="2">Belongs to the gluconeogenesis factor family.</text>
</comment>
<dbReference type="InterPro" id="IPR010119">
    <property type="entry name" value="Gluconeogen_factor"/>
</dbReference>
<comment type="subcellular location">
    <subcellularLocation>
        <location evidence="2">Cytoplasm</location>
    </subcellularLocation>
</comment>
<reference evidence="4" key="1">
    <citation type="submission" date="2023-08" db="EMBL/GenBank/DDBJ databases">
        <authorList>
            <person name="Messyasz A."/>
            <person name="Mannisto M.K."/>
            <person name="Kerkhof L.J."/>
            <person name="Haggblom M."/>
        </authorList>
    </citation>
    <scope>NUCLEOTIDE SEQUENCE</scope>
    <source>
        <strain evidence="4">X5P6</strain>
    </source>
</reference>
<dbReference type="Pfam" id="PF01933">
    <property type="entry name" value="CofD"/>
    <property type="match status" value="1"/>
</dbReference>
<dbReference type="GO" id="GO:0043743">
    <property type="term" value="F:LPPG:FO 2-phospho-L-lactate transferase activity"/>
    <property type="evidence" value="ECO:0007669"/>
    <property type="project" value="InterPro"/>
</dbReference>
<dbReference type="NCBIfam" id="TIGR01826">
    <property type="entry name" value="CofD_related"/>
    <property type="match status" value="1"/>
</dbReference>
<dbReference type="InterPro" id="IPR002882">
    <property type="entry name" value="CofD"/>
</dbReference>
<reference evidence="4" key="2">
    <citation type="journal article" date="2024" name="Environ. Microbiol.">
        <title>Genome analysis and description of Tunturibacter gen. nov. expands the diversity of Terriglobia in tundra soils.</title>
        <authorList>
            <person name="Messyasz A."/>
            <person name="Mannisto M.K."/>
            <person name="Kerkhof L.J."/>
            <person name="Haggblom M.M."/>
        </authorList>
    </citation>
    <scope>NUCLEOTIDE SEQUENCE</scope>
    <source>
        <strain evidence="4">X5P6</strain>
    </source>
</reference>
<dbReference type="HAMAP" id="MF_00973">
    <property type="entry name" value="Gluconeogen_factor"/>
    <property type="match status" value="1"/>
</dbReference>
<comment type="function">
    <text evidence="2">Required for morphogenesis under gluconeogenic growth conditions.</text>
</comment>
<sequence length="375" mass="40606">MSLPKPTELKDKDLRVVAIGGGTGLSTLLRGLKRYVATPERRKGTRLGDSARVERPPAPPCPEQRCIIRELSAVVTVTDDGGSSGRLREDFKMLPPGDLRNCMVALSEDEHLLSKLFQYRFEHGDLEGHSFGNLFVAALSHITGDFAQAVQMSSQILAARGKIYPATNTNVTLAAEMDDGSLVRGETNITKSRRSIVELRLEPETADPLPETLEAIANADLITLGPGSLYTSLITNMLVRGIPEALAASPATKVFVCNLMTQANESLGLTASQHIEKIMHHAGTVTAPIFDYALINTGHISPLRLEQYAREGQEPIEADLDRVRALGVEPVTGDFVHEGDVLRHDYDLVAEQLLGLGMERPLAVAGVGQVPPPRT</sequence>
<organism evidence="4">
    <name type="scientific">Tunturiibacter psychrotolerans</name>
    <dbReference type="NCBI Taxonomy" id="3069686"/>
    <lineage>
        <taxon>Bacteria</taxon>
        <taxon>Pseudomonadati</taxon>
        <taxon>Acidobacteriota</taxon>
        <taxon>Terriglobia</taxon>
        <taxon>Terriglobales</taxon>
        <taxon>Acidobacteriaceae</taxon>
        <taxon>Tunturiibacter</taxon>
    </lineage>
</organism>
<dbReference type="Gene3D" id="3.40.50.10680">
    <property type="entry name" value="CofD-like domains"/>
    <property type="match status" value="1"/>
</dbReference>
<dbReference type="AlphaFoldDB" id="A0AAU7ZL08"/>
<accession>A0AAU7ZL08</accession>
<gene>
    <name evidence="4" type="ORF">RBB77_14620</name>
</gene>
<feature type="region of interest" description="Disordered" evidence="3">
    <location>
        <begin position="40"/>
        <end position="61"/>
    </location>
</feature>
<dbReference type="RefSeq" id="WP_353062527.1">
    <property type="nucleotide sequence ID" value="NZ_CP132942.1"/>
</dbReference>
<keyword evidence="1 2" id="KW-0963">Cytoplasm</keyword>
<evidence type="ECO:0000256" key="2">
    <source>
        <dbReference type="HAMAP-Rule" id="MF_00973"/>
    </source>
</evidence>
<evidence type="ECO:0000313" key="4">
    <source>
        <dbReference type="EMBL" id="XCB31681.1"/>
    </source>
</evidence>
<protein>
    <recommendedName>
        <fullName evidence="2">Putative gluconeogenesis factor</fullName>
    </recommendedName>
</protein>
<dbReference type="PANTHER" id="PTHR30135">
    <property type="entry name" value="UNCHARACTERIZED PROTEIN YVCK-RELATED"/>
    <property type="match status" value="1"/>
</dbReference>
<dbReference type="GO" id="GO:0008360">
    <property type="term" value="P:regulation of cell shape"/>
    <property type="evidence" value="ECO:0007669"/>
    <property type="project" value="UniProtKB-UniRule"/>
</dbReference>
<name>A0AAU7ZL08_9BACT</name>
<evidence type="ECO:0000256" key="3">
    <source>
        <dbReference type="SAM" id="MobiDB-lite"/>
    </source>
</evidence>
<dbReference type="InterPro" id="IPR038136">
    <property type="entry name" value="CofD-like_dom_sf"/>
</dbReference>
<dbReference type="EMBL" id="CP132942">
    <property type="protein sequence ID" value="XCB31681.1"/>
    <property type="molecule type" value="Genomic_DNA"/>
</dbReference>
<dbReference type="CDD" id="cd07187">
    <property type="entry name" value="YvcK_like"/>
    <property type="match status" value="1"/>
</dbReference>
<dbReference type="GO" id="GO:0005737">
    <property type="term" value="C:cytoplasm"/>
    <property type="evidence" value="ECO:0007669"/>
    <property type="project" value="UniProtKB-SubCell"/>
</dbReference>
<proteinExistence type="inferred from homology"/>
<dbReference type="KEGG" id="tpsc:RBB77_14620"/>
<dbReference type="PANTHER" id="PTHR30135:SF3">
    <property type="entry name" value="GLUCONEOGENESIS FACTOR-RELATED"/>
    <property type="match status" value="1"/>
</dbReference>